<dbReference type="EMBL" id="JAJJMA010318063">
    <property type="protein sequence ID" value="MCL7049607.1"/>
    <property type="molecule type" value="Genomic_DNA"/>
</dbReference>
<dbReference type="AlphaFoldDB" id="A0AA41VY81"/>
<evidence type="ECO:0000256" key="1">
    <source>
        <dbReference type="ARBA" id="ARBA00009995"/>
    </source>
</evidence>
<dbReference type="FunFam" id="3.40.50.2000:FF:000138">
    <property type="entry name" value="Glycosyltransferase"/>
    <property type="match status" value="1"/>
</dbReference>
<dbReference type="Proteomes" id="UP001177140">
    <property type="component" value="Unassembled WGS sequence"/>
</dbReference>
<gene>
    <name evidence="3" type="ORF">MKW94_013503</name>
</gene>
<evidence type="ECO:0000313" key="4">
    <source>
        <dbReference type="Proteomes" id="UP001177140"/>
    </source>
</evidence>
<dbReference type="SUPFAM" id="SSF53756">
    <property type="entry name" value="UDP-Glycosyltransferase/glycogen phosphorylase"/>
    <property type="match status" value="1"/>
</dbReference>
<dbReference type="Pfam" id="PF00201">
    <property type="entry name" value="UDPGT"/>
    <property type="match status" value="1"/>
</dbReference>
<organism evidence="3 4">
    <name type="scientific">Papaver nudicaule</name>
    <name type="common">Iceland poppy</name>
    <dbReference type="NCBI Taxonomy" id="74823"/>
    <lineage>
        <taxon>Eukaryota</taxon>
        <taxon>Viridiplantae</taxon>
        <taxon>Streptophyta</taxon>
        <taxon>Embryophyta</taxon>
        <taxon>Tracheophyta</taxon>
        <taxon>Spermatophyta</taxon>
        <taxon>Magnoliopsida</taxon>
        <taxon>Ranunculales</taxon>
        <taxon>Papaveraceae</taxon>
        <taxon>Papaveroideae</taxon>
        <taxon>Papaver</taxon>
    </lineage>
</organism>
<proteinExistence type="inferred from homology"/>
<dbReference type="CDD" id="cd03784">
    <property type="entry name" value="GT1_Gtf-like"/>
    <property type="match status" value="1"/>
</dbReference>
<comment type="similarity">
    <text evidence="1">Belongs to the UDP-glycosyltransferase family.</text>
</comment>
<evidence type="ECO:0000313" key="3">
    <source>
        <dbReference type="EMBL" id="MCL7049607.1"/>
    </source>
</evidence>
<accession>A0AA41VY81</accession>
<keyword evidence="2" id="KW-0808">Transferase</keyword>
<dbReference type="GO" id="GO:0080043">
    <property type="term" value="F:quercetin 3-O-glucosyltransferase activity"/>
    <property type="evidence" value="ECO:0007669"/>
    <property type="project" value="TreeGrafter"/>
</dbReference>
<sequence length="472" mass="52815">MGSTNDGRISNGCHVVAMPYPGRGHVNPMMNFCKLLVSKLGENIKISFVVTEEWFSFIDSNPRPPQIQLRTIPNVIPSERVRALDFAGFVDSVFTKVEAPVEELMDKLILESPVTAIIADTYLALAVNVGNRRNIPVVSLWTMSPSVFSVLYHFDLFAQNGHFPVDLSERGDEMIHYIPGITPTRLSDMPTVFEGTGRKVLGRAMEAFELVRNKAQCVLFTSFHELEAQLVETLMSTLPMPIFSIGPSIPHLPTAPYQENCQIPDGNSGKQEYFLKWLDVQPRSSVLYVSLGSFLSVSKEQMDEILAGLHDSGVRYLLISRGDTSQIDGTLDDEEMISTRSLVVPWCDQLRVLSHSSVGGFWTHCGWNSTLEGVYSGVPMLTFPIFFDQVPNKKLIVDDWKIGMKVTGAEKLVKRDEIGKIVKEFMDLDEGSEECKDMRRRSNELKEKCRKAKGGSSDINLIAFIKTILRVA</sequence>
<dbReference type="PANTHER" id="PTHR11926:SF774">
    <property type="entry name" value="UDP-GLYCOSYLTRANSFERASE 85A1-RELATED"/>
    <property type="match status" value="1"/>
</dbReference>
<dbReference type="InterPro" id="IPR002213">
    <property type="entry name" value="UDP_glucos_trans"/>
</dbReference>
<dbReference type="Gene3D" id="3.40.50.2000">
    <property type="entry name" value="Glycogen Phosphorylase B"/>
    <property type="match status" value="2"/>
</dbReference>
<name>A0AA41VY81_PAPNU</name>
<dbReference type="PANTHER" id="PTHR11926">
    <property type="entry name" value="GLUCOSYL/GLUCURONOSYL TRANSFERASES"/>
    <property type="match status" value="1"/>
</dbReference>
<protein>
    <submittedName>
        <fullName evidence="3">Uncharacterized protein</fullName>
    </submittedName>
</protein>
<keyword evidence="4" id="KW-1185">Reference proteome</keyword>
<dbReference type="GO" id="GO:0080044">
    <property type="term" value="F:quercetin 7-O-glucosyltransferase activity"/>
    <property type="evidence" value="ECO:0007669"/>
    <property type="project" value="TreeGrafter"/>
</dbReference>
<evidence type="ECO:0000256" key="2">
    <source>
        <dbReference type="ARBA" id="ARBA00022679"/>
    </source>
</evidence>
<reference evidence="3" key="1">
    <citation type="submission" date="2022-03" db="EMBL/GenBank/DDBJ databases">
        <title>A functionally conserved STORR gene fusion in Papaver species that diverged 16.8 million years ago.</title>
        <authorList>
            <person name="Catania T."/>
        </authorList>
    </citation>
    <scope>NUCLEOTIDE SEQUENCE</scope>
    <source>
        <strain evidence="3">S-191538</strain>
    </source>
</reference>
<comment type="caution">
    <text evidence="3">The sequence shown here is derived from an EMBL/GenBank/DDBJ whole genome shotgun (WGS) entry which is preliminary data.</text>
</comment>